<dbReference type="PROSITE" id="PS50977">
    <property type="entry name" value="HTH_TETR_2"/>
    <property type="match status" value="1"/>
</dbReference>
<reference evidence="7 8" key="1">
    <citation type="submission" date="2021-12" db="EMBL/GenBank/DDBJ databases">
        <title>Discovery of the Pendulisporaceae a myxobacterial family with distinct sporulation behavior and unique specialized metabolism.</title>
        <authorList>
            <person name="Garcia R."/>
            <person name="Popoff A."/>
            <person name="Bader C.D."/>
            <person name="Loehr J."/>
            <person name="Walesch S."/>
            <person name="Walt C."/>
            <person name="Boldt J."/>
            <person name="Bunk B."/>
            <person name="Haeckl F.J.F.P.J."/>
            <person name="Gunesch A.P."/>
            <person name="Birkelbach J."/>
            <person name="Nuebel U."/>
            <person name="Pietschmann T."/>
            <person name="Bach T."/>
            <person name="Mueller R."/>
        </authorList>
    </citation>
    <scope>NUCLEOTIDE SEQUENCE [LARGE SCALE GENOMIC DNA]</scope>
    <source>
        <strain evidence="7 8">MSr12523</strain>
    </source>
</reference>
<feature type="domain" description="HTH tetR-type" evidence="6">
    <location>
        <begin position="11"/>
        <end position="71"/>
    </location>
</feature>
<dbReference type="PRINTS" id="PR00455">
    <property type="entry name" value="HTHTETR"/>
</dbReference>
<accession>A0ABZ2KI28</accession>
<evidence type="ECO:0000256" key="4">
    <source>
        <dbReference type="ARBA" id="ARBA00023163"/>
    </source>
</evidence>
<evidence type="ECO:0000313" key="8">
    <source>
        <dbReference type="Proteomes" id="UP001379533"/>
    </source>
</evidence>
<dbReference type="Pfam" id="PF13977">
    <property type="entry name" value="TetR_C_6"/>
    <property type="match status" value="1"/>
</dbReference>
<sequence length="202" mass="22753">MSARSSYKKSEASRRSVVEAAVRALANQGFARTSVSDIADSAGMSKGVVHYHFANKDDLITRVLEHCSEIVRSRIRVAWDLGGAPTERIRRLLREAWAIRREGGPEIRVMMDLMTQAVHDTHLRGAVRKMIQATREQVIAEFMLSFQTLGLRPKVSPTVVTRMLMASLDGLCMHQLFDPQDPTEEEETLRALEIVAFSLFEL</sequence>
<dbReference type="Gene3D" id="1.10.357.10">
    <property type="entry name" value="Tetracycline Repressor, domain 2"/>
    <property type="match status" value="1"/>
</dbReference>
<dbReference type="InterPro" id="IPR001647">
    <property type="entry name" value="HTH_TetR"/>
</dbReference>
<keyword evidence="8" id="KW-1185">Reference proteome</keyword>
<proteinExistence type="predicted"/>
<keyword evidence="4" id="KW-0804">Transcription</keyword>
<dbReference type="InterPro" id="IPR039538">
    <property type="entry name" value="BetI_C"/>
</dbReference>
<evidence type="ECO:0000259" key="6">
    <source>
        <dbReference type="PROSITE" id="PS50977"/>
    </source>
</evidence>
<dbReference type="Pfam" id="PF00440">
    <property type="entry name" value="TetR_N"/>
    <property type="match status" value="1"/>
</dbReference>
<dbReference type="PANTHER" id="PTHR30055">
    <property type="entry name" value="HTH-TYPE TRANSCRIPTIONAL REGULATOR RUTR"/>
    <property type="match status" value="1"/>
</dbReference>
<name>A0ABZ2KI28_9BACT</name>
<dbReference type="SUPFAM" id="SSF48498">
    <property type="entry name" value="Tetracyclin repressor-like, C-terminal domain"/>
    <property type="match status" value="1"/>
</dbReference>
<evidence type="ECO:0000256" key="3">
    <source>
        <dbReference type="ARBA" id="ARBA00023125"/>
    </source>
</evidence>
<keyword evidence="2" id="KW-0805">Transcription regulation</keyword>
<evidence type="ECO:0000256" key="1">
    <source>
        <dbReference type="ARBA" id="ARBA00022491"/>
    </source>
</evidence>
<feature type="DNA-binding region" description="H-T-H motif" evidence="5">
    <location>
        <begin position="34"/>
        <end position="53"/>
    </location>
</feature>
<dbReference type="InterPro" id="IPR009057">
    <property type="entry name" value="Homeodomain-like_sf"/>
</dbReference>
<dbReference type="Proteomes" id="UP001379533">
    <property type="component" value="Chromosome"/>
</dbReference>
<organism evidence="7 8">
    <name type="scientific">Pendulispora brunnea</name>
    <dbReference type="NCBI Taxonomy" id="2905690"/>
    <lineage>
        <taxon>Bacteria</taxon>
        <taxon>Pseudomonadati</taxon>
        <taxon>Myxococcota</taxon>
        <taxon>Myxococcia</taxon>
        <taxon>Myxococcales</taxon>
        <taxon>Sorangiineae</taxon>
        <taxon>Pendulisporaceae</taxon>
        <taxon>Pendulispora</taxon>
    </lineage>
</organism>
<dbReference type="PANTHER" id="PTHR30055:SF234">
    <property type="entry name" value="HTH-TYPE TRANSCRIPTIONAL REGULATOR BETI"/>
    <property type="match status" value="1"/>
</dbReference>
<dbReference type="EMBL" id="CP089982">
    <property type="protein sequence ID" value="WXA98328.1"/>
    <property type="molecule type" value="Genomic_DNA"/>
</dbReference>
<keyword evidence="3 5" id="KW-0238">DNA-binding</keyword>
<evidence type="ECO:0000256" key="2">
    <source>
        <dbReference type="ARBA" id="ARBA00023015"/>
    </source>
</evidence>
<protein>
    <submittedName>
        <fullName evidence="7">TetR/AcrR family transcriptional regulator</fullName>
    </submittedName>
</protein>
<dbReference type="InterPro" id="IPR036271">
    <property type="entry name" value="Tet_transcr_reg_TetR-rel_C_sf"/>
</dbReference>
<keyword evidence="1" id="KW-0678">Repressor</keyword>
<evidence type="ECO:0000313" key="7">
    <source>
        <dbReference type="EMBL" id="WXA98328.1"/>
    </source>
</evidence>
<dbReference type="RefSeq" id="WP_394848940.1">
    <property type="nucleotide sequence ID" value="NZ_CP089982.1"/>
</dbReference>
<gene>
    <name evidence="7" type="ORF">LZC95_15990</name>
</gene>
<evidence type="ECO:0000256" key="5">
    <source>
        <dbReference type="PROSITE-ProRule" id="PRU00335"/>
    </source>
</evidence>
<dbReference type="InterPro" id="IPR050109">
    <property type="entry name" value="HTH-type_TetR-like_transc_reg"/>
</dbReference>
<dbReference type="SUPFAM" id="SSF46689">
    <property type="entry name" value="Homeodomain-like"/>
    <property type="match status" value="1"/>
</dbReference>